<accession>A0AAJ0UEF4</accession>
<dbReference type="AlphaFoldDB" id="A0AAJ0UEF4"/>
<dbReference type="Proteomes" id="UP001296967">
    <property type="component" value="Unassembled WGS sequence"/>
</dbReference>
<keyword evidence="2" id="KW-1185">Reference proteome</keyword>
<sequence>MANDLKRDLPCHIISSEYLFRCSDAEKVSNVIEFLSDYVDEIEVYAFVRSPAPYYNSRQQQVIKASHHIIHPNAFRYDFKAVIEAWSTQAKVNVIGYDKGVDSLSRLAEAMGVDIRGFKLPQKQNESLAIEQMLLLEKIQRNLYQEQDNIFKNHLGLVGQIKSQQATKPTLKPGVAEIIEKTHEQDLAWLKTNYAVDFLGQSNSNAKKGKNRTAAAGLRIPRQPSIRDVYIVDEEKAALYESMVLDLLMKKFVELKKA</sequence>
<organism evidence="1 2">
    <name type="scientific">Halochromatium salexigens</name>
    <name type="common">Chromatium salexigens</name>
    <dbReference type="NCBI Taxonomy" id="49447"/>
    <lineage>
        <taxon>Bacteria</taxon>
        <taxon>Pseudomonadati</taxon>
        <taxon>Pseudomonadota</taxon>
        <taxon>Gammaproteobacteria</taxon>
        <taxon>Chromatiales</taxon>
        <taxon>Chromatiaceae</taxon>
        <taxon>Halochromatium</taxon>
    </lineage>
</organism>
<name>A0AAJ0UEF4_HALSE</name>
<gene>
    <name evidence="1" type="ORF">CCR82_05185</name>
</gene>
<dbReference type="EMBL" id="NHSF01000032">
    <property type="protein sequence ID" value="MBK5929935.1"/>
    <property type="molecule type" value="Genomic_DNA"/>
</dbReference>
<reference evidence="1" key="1">
    <citation type="submission" date="2017-05" db="EMBL/GenBank/DDBJ databases">
        <authorList>
            <person name="Imhoff J.F."/>
            <person name="Rahn T."/>
            <person name="Kuenzel S."/>
            <person name="Neulinger S.C."/>
        </authorList>
    </citation>
    <scope>NUCLEOTIDE SEQUENCE</scope>
    <source>
        <strain evidence="1">DSM 4395</strain>
    </source>
</reference>
<reference evidence="1" key="2">
    <citation type="journal article" date="2020" name="Microorganisms">
        <title>Osmotic Adaptation and Compatible Solute Biosynthesis of Phototrophic Bacteria as Revealed from Genome Analyses.</title>
        <authorList>
            <person name="Imhoff J.F."/>
            <person name="Rahn T."/>
            <person name="Kunzel S."/>
            <person name="Keller A."/>
            <person name="Neulinger S.C."/>
        </authorList>
    </citation>
    <scope>NUCLEOTIDE SEQUENCE</scope>
    <source>
        <strain evidence="1">DSM 4395</strain>
    </source>
</reference>
<evidence type="ECO:0000313" key="2">
    <source>
        <dbReference type="Proteomes" id="UP001296967"/>
    </source>
</evidence>
<protein>
    <submittedName>
        <fullName evidence="1">Uncharacterized protein</fullName>
    </submittedName>
</protein>
<proteinExistence type="predicted"/>
<evidence type="ECO:0000313" key="1">
    <source>
        <dbReference type="EMBL" id="MBK5929935.1"/>
    </source>
</evidence>
<comment type="caution">
    <text evidence="1">The sequence shown here is derived from an EMBL/GenBank/DDBJ whole genome shotgun (WGS) entry which is preliminary data.</text>
</comment>